<dbReference type="Proteomes" id="UP001060085">
    <property type="component" value="Linkage Group LG08"/>
</dbReference>
<reference evidence="2" key="1">
    <citation type="journal article" date="2023" name="Nat. Plants">
        <title>Single-cell RNA sequencing provides a high-resolution roadmap for understanding the multicellular compartmentation of specialized metabolism.</title>
        <authorList>
            <person name="Sun S."/>
            <person name="Shen X."/>
            <person name="Li Y."/>
            <person name="Li Y."/>
            <person name="Wang S."/>
            <person name="Li R."/>
            <person name="Zhang H."/>
            <person name="Shen G."/>
            <person name="Guo B."/>
            <person name="Wei J."/>
            <person name="Xu J."/>
            <person name="St-Pierre B."/>
            <person name="Chen S."/>
            <person name="Sun C."/>
        </authorList>
    </citation>
    <scope>NUCLEOTIDE SEQUENCE [LARGE SCALE GENOMIC DNA]</scope>
</reference>
<proteinExistence type="predicted"/>
<sequence length="111" mass="12278">MGTFLCIGAIPNNLKSLSFNSRLPQRHRRILFASTRSSLTDQSRALLAKNHLLSIISDQDRGLKTRSDPQKLEKSSKPLMPWPMSDATPFLQAPPSLTLGGCCGPPRKNCF</sequence>
<comment type="caution">
    <text evidence="1">The sequence shown here is derived from an EMBL/GenBank/DDBJ whole genome shotgun (WGS) entry which is preliminary data.</text>
</comment>
<keyword evidence="2" id="KW-1185">Reference proteome</keyword>
<dbReference type="EMBL" id="CM044708">
    <property type="protein sequence ID" value="KAI5647413.1"/>
    <property type="molecule type" value="Genomic_DNA"/>
</dbReference>
<accession>A0ACB9ZJ40</accession>
<evidence type="ECO:0000313" key="2">
    <source>
        <dbReference type="Proteomes" id="UP001060085"/>
    </source>
</evidence>
<organism evidence="1 2">
    <name type="scientific">Catharanthus roseus</name>
    <name type="common">Madagascar periwinkle</name>
    <name type="synonym">Vinca rosea</name>
    <dbReference type="NCBI Taxonomy" id="4058"/>
    <lineage>
        <taxon>Eukaryota</taxon>
        <taxon>Viridiplantae</taxon>
        <taxon>Streptophyta</taxon>
        <taxon>Embryophyta</taxon>
        <taxon>Tracheophyta</taxon>
        <taxon>Spermatophyta</taxon>
        <taxon>Magnoliopsida</taxon>
        <taxon>eudicotyledons</taxon>
        <taxon>Gunneridae</taxon>
        <taxon>Pentapetalae</taxon>
        <taxon>asterids</taxon>
        <taxon>lamiids</taxon>
        <taxon>Gentianales</taxon>
        <taxon>Apocynaceae</taxon>
        <taxon>Rauvolfioideae</taxon>
        <taxon>Vinceae</taxon>
        <taxon>Catharanthinae</taxon>
        <taxon>Catharanthus</taxon>
    </lineage>
</organism>
<protein>
    <submittedName>
        <fullName evidence="1">Uncharacterized protein</fullName>
    </submittedName>
</protein>
<gene>
    <name evidence="1" type="ORF">M9H77_33418</name>
</gene>
<evidence type="ECO:0000313" key="1">
    <source>
        <dbReference type="EMBL" id="KAI5647413.1"/>
    </source>
</evidence>
<name>A0ACB9ZJ40_CATRO</name>